<evidence type="ECO:0000313" key="7">
    <source>
        <dbReference type="EMBL" id="RID88843.1"/>
    </source>
</evidence>
<dbReference type="InterPro" id="IPR027619">
    <property type="entry name" value="C-S_lyase_PatB-like"/>
</dbReference>
<dbReference type="EMBL" id="QWVT01000002">
    <property type="protein sequence ID" value="RID88843.1"/>
    <property type="molecule type" value="Genomic_DNA"/>
</dbReference>
<feature type="domain" description="Aminotransferase class I/classII large" evidence="6">
    <location>
        <begin position="37"/>
        <end position="377"/>
    </location>
</feature>
<dbReference type="NCBIfam" id="TIGR04350">
    <property type="entry name" value="C_S_lyase_PatB"/>
    <property type="match status" value="1"/>
</dbReference>
<dbReference type="InterPro" id="IPR004839">
    <property type="entry name" value="Aminotransferase_I/II_large"/>
</dbReference>
<dbReference type="CDD" id="cd00609">
    <property type="entry name" value="AAT_like"/>
    <property type="match status" value="1"/>
</dbReference>
<dbReference type="InterPro" id="IPR015424">
    <property type="entry name" value="PyrdxlP-dep_Trfase"/>
</dbReference>
<dbReference type="InterPro" id="IPR015422">
    <property type="entry name" value="PyrdxlP-dep_Trfase_small"/>
</dbReference>
<dbReference type="Pfam" id="PF00155">
    <property type="entry name" value="Aminotran_1_2"/>
    <property type="match status" value="1"/>
</dbReference>
<dbReference type="Gene3D" id="3.90.1150.10">
    <property type="entry name" value="Aspartate Aminotransferase, domain 1"/>
    <property type="match status" value="1"/>
</dbReference>
<evidence type="ECO:0000259" key="6">
    <source>
        <dbReference type="Pfam" id="PF00155"/>
    </source>
</evidence>
<dbReference type="OrthoDB" id="9802872at2"/>
<organism evidence="7 8">
    <name type="scientific">Mesobacillus zeae</name>
    <dbReference type="NCBI Taxonomy" id="1917180"/>
    <lineage>
        <taxon>Bacteria</taxon>
        <taxon>Bacillati</taxon>
        <taxon>Bacillota</taxon>
        <taxon>Bacilli</taxon>
        <taxon>Bacillales</taxon>
        <taxon>Bacillaceae</taxon>
        <taxon>Mesobacillus</taxon>
    </lineage>
</organism>
<gene>
    <name evidence="7" type="ORF">D1970_00950</name>
</gene>
<dbReference type="EC" id="4.4.1.13" evidence="2"/>
<dbReference type="Gene3D" id="3.40.640.10">
    <property type="entry name" value="Type I PLP-dependent aspartate aminotransferase-like (Major domain)"/>
    <property type="match status" value="1"/>
</dbReference>
<evidence type="ECO:0000256" key="4">
    <source>
        <dbReference type="ARBA" id="ARBA00023239"/>
    </source>
</evidence>
<sequence>MIKIDFSRVIDRVGSNSVKWEKTKEMFGTNDVLPMWVADMDFLPPDAVTNAIKDRMEHGIYGYTFASPAANEAVQGWLARRHDWNIETSWMLYSPGVVPSISTAIGAFTKPGDKVMVQSPIYPPFMEMTEKNGCTLVNSPLLLKDGRYNIDFSDFEEKLKEGVKLFILCSPHNPGGRVWQRNELERMGELCRQYDCLIISDEIHSDLVFQPNRHIPIASAKEEFKDHVITFVAPSKTFNIAGLQASAVIIPNQQLYEKFQAQQAKQGLFGINAFGITALQAAYQFGDEWLDHLLSYLKNNLNTAIEYIHREIPGVHTEFPDASYLLWIDCRKLGLSDEELRSLLLQKGKLALEPGPKYGPGGEGFVRMNVACPESVLMDGLKRLKTALT</sequence>
<comment type="caution">
    <text evidence="7">The sequence shown here is derived from an EMBL/GenBank/DDBJ whole genome shotgun (WGS) entry which is preliminary data.</text>
</comment>
<comment type="similarity">
    <text evidence="5">Belongs to the class-II pyridoxal-phosphate-dependent aminotransferase family. MalY/PatB cystathionine beta-lyase subfamily.</text>
</comment>
<protein>
    <recommendedName>
        <fullName evidence="2">cysteine-S-conjugate beta-lyase</fullName>
        <ecNumber evidence="2">4.4.1.13</ecNumber>
    </recommendedName>
</protein>
<dbReference type="GO" id="GO:0030170">
    <property type="term" value="F:pyridoxal phosphate binding"/>
    <property type="evidence" value="ECO:0007669"/>
    <property type="project" value="InterPro"/>
</dbReference>
<keyword evidence="4 7" id="KW-0456">Lyase</keyword>
<evidence type="ECO:0000256" key="1">
    <source>
        <dbReference type="ARBA" id="ARBA00001933"/>
    </source>
</evidence>
<evidence type="ECO:0000313" key="8">
    <source>
        <dbReference type="Proteomes" id="UP000265816"/>
    </source>
</evidence>
<name>A0A398BNA9_9BACI</name>
<accession>A0A398BNA9</accession>
<reference evidence="7 8" key="1">
    <citation type="submission" date="2018-08" db="EMBL/GenBank/DDBJ databases">
        <title>Bacillus jemisoniae sp. nov., Bacillus chryseoplanitiae sp. nov., Bacillus resnikiae sp. nov., and Bacillus frankliniae sp. nov., isolated from Viking spacecraft and associated surfaces.</title>
        <authorList>
            <person name="Seuylemezian A."/>
            <person name="Vaishampayan P."/>
        </authorList>
    </citation>
    <scope>NUCLEOTIDE SEQUENCE [LARGE SCALE GENOMIC DNA]</scope>
    <source>
        <strain evidence="7 8">JJ-247</strain>
    </source>
</reference>
<dbReference type="AlphaFoldDB" id="A0A398BNA9"/>
<evidence type="ECO:0000256" key="5">
    <source>
        <dbReference type="ARBA" id="ARBA00037974"/>
    </source>
</evidence>
<dbReference type="InterPro" id="IPR051798">
    <property type="entry name" value="Class-II_PLP-Dep_Aminotrans"/>
</dbReference>
<dbReference type="GO" id="GO:0047804">
    <property type="term" value="F:cysteine-S-conjugate beta-lyase activity"/>
    <property type="evidence" value="ECO:0007669"/>
    <property type="project" value="UniProtKB-EC"/>
</dbReference>
<dbReference type="Proteomes" id="UP000265816">
    <property type="component" value="Unassembled WGS sequence"/>
</dbReference>
<evidence type="ECO:0000256" key="3">
    <source>
        <dbReference type="ARBA" id="ARBA00022898"/>
    </source>
</evidence>
<dbReference type="SUPFAM" id="SSF53383">
    <property type="entry name" value="PLP-dependent transferases"/>
    <property type="match status" value="1"/>
</dbReference>
<dbReference type="PANTHER" id="PTHR43525">
    <property type="entry name" value="PROTEIN MALY"/>
    <property type="match status" value="1"/>
</dbReference>
<dbReference type="PANTHER" id="PTHR43525:SF1">
    <property type="entry name" value="PROTEIN MALY"/>
    <property type="match status" value="1"/>
</dbReference>
<dbReference type="RefSeq" id="WP_119111006.1">
    <property type="nucleotide sequence ID" value="NZ_CBCSEO010000004.1"/>
</dbReference>
<comment type="cofactor">
    <cofactor evidence="1">
        <name>pyridoxal 5'-phosphate</name>
        <dbReference type="ChEBI" id="CHEBI:597326"/>
    </cofactor>
</comment>
<proteinExistence type="inferred from homology"/>
<dbReference type="InterPro" id="IPR015421">
    <property type="entry name" value="PyrdxlP-dep_Trfase_major"/>
</dbReference>
<keyword evidence="8" id="KW-1185">Reference proteome</keyword>
<keyword evidence="3" id="KW-0663">Pyridoxal phosphate</keyword>
<evidence type="ECO:0000256" key="2">
    <source>
        <dbReference type="ARBA" id="ARBA00012224"/>
    </source>
</evidence>